<dbReference type="KEGG" id="miw:EER00_02045"/>
<proteinExistence type="predicted"/>
<dbReference type="GO" id="GO:0015074">
    <property type="term" value="P:DNA integration"/>
    <property type="evidence" value="ECO:0007669"/>
    <property type="project" value="InterPro"/>
</dbReference>
<dbReference type="EMBL" id="CP033512">
    <property type="protein sequence ID" value="QHG89387.1"/>
    <property type="molecule type" value="Genomic_DNA"/>
</dbReference>
<dbReference type="EMBL" id="CP033512">
    <property type="protein sequence ID" value="QHG89678.1"/>
    <property type="molecule type" value="Genomic_DNA"/>
</dbReference>
<evidence type="ECO:0000313" key="5">
    <source>
        <dbReference type="EMBL" id="QHG89348.1"/>
    </source>
</evidence>
<evidence type="ECO:0000313" key="17">
    <source>
        <dbReference type="EMBL" id="QHG89517.1"/>
    </source>
</evidence>
<dbReference type="KEGG" id="miw:EER00_03570"/>
<dbReference type="EMBL" id="CP033512">
    <property type="protein sequence ID" value="QHG90202.1"/>
    <property type="molecule type" value="Genomic_DNA"/>
</dbReference>
<dbReference type="KEGG" id="miw:EER00_03510"/>
<dbReference type="KEGG" id="miw:EER00_00325"/>
<dbReference type="KEGG" id="miw:EER00_05000"/>
<dbReference type="EMBL" id="CP033512">
    <property type="protein sequence ID" value="QHG90132.1"/>
    <property type="molecule type" value="Genomic_DNA"/>
</dbReference>
<evidence type="ECO:0000313" key="3">
    <source>
        <dbReference type="EMBL" id="QHG89308.1"/>
    </source>
</evidence>
<dbReference type="GO" id="GO:0004803">
    <property type="term" value="F:transposase activity"/>
    <property type="evidence" value="ECO:0007669"/>
    <property type="project" value="TreeGrafter"/>
</dbReference>
<evidence type="ECO:0000313" key="4">
    <source>
        <dbReference type="EMBL" id="QHG89321.1"/>
    </source>
</evidence>
<evidence type="ECO:0000313" key="15">
    <source>
        <dbReference type="EMBL" id="QHG89506.1"/>
    </source>
</evidence>
<dbReference type="InterPro" id="IPR025246">
    <property type="entry name" value="IS30-like_HTH"/>
</dbReference>
<dbReference type="NCBIfam" id="NF033563">
    <property type="entry name" value="transpos_IS30"/>
    <property type="match status" value="1"/>
</dbReference>
<evidence type="ECO:0000313" key="11">
    <source>
        <dbReference type="EMBL" id="QHG89398.1"/>
    </source>
</evidence>
<evidence type="ECO:0000313" key="24">
    <source>
        <dbReference type="EMBL" id="QHG89691.1"/>
    </source>
</evidence>
<dbReference type="EMBL" id="CP033512">
    <property type="protein sequence ID" value="QHG89483.1"/>
    <property type="molecule type" value="Genomic_DNA"/>
</dbReference>
<evidence type="ECO:0000313" key="22">
    <source>
        <dbReference type="EMBL" id="QHG89673.1"/>
    </source>
</evidence>
<dbReference type="EMBL" id="CP033512">
    <property type="protein sequence ID" value="QHG90056.1"/>
    <property type="molecule type" value="Genomic_DNA"/>
</dbReference>
<dbReference type="SUPFAM" id="SSF46785">
    <property type="entry name" value="Winged helix' DNA-binding domain"/>
    <property type="match status" value="1"/>
</dbReference>
<dbReference type="KEGG" id="miw:EER00_01040"/>
<evidence type="ECO:0000313" key="38">
    <source>
        <dbReference type="EMBL" id="QHG90166.1"/>
    </source>
</evidence>
<dbReference type="KEGG" id="miw:EER00_00460"/>
<dbReference type="KEGG" id="miw:EER00_03005"/>
<evidence type="ECO:0000313" key="37">
    <source>
        <dbReference type="EMBL" id="QHG90159.1"/>
    </source>
</evidence>
<dbReference type="EMBL" id="CP033512">
    <property type="protein sequence ID" value="QHG89308.1"/>
    <property type="molecule type" value="Genomic_DNA"/>
</dbReference>
<dbReference type="EMBL" id="CP033512">
    <property type="protein sequence ID" value="QHG89396.1"/>
    <property type="molecule type" value="Genomic_DNA"/>
</dbReference>
<dbReference type="KEGG" id="miw:EER00_01375"/>
<dbReference type="EMBL" id="CP033512">
    <property type="protein sequence ID" value="QHG89321.1"/>
    <property type="molecule type" value="Genomic_DNA"/>
</dbReference>
<dbReference type="EMBL" id="CP033512">
    <property type="protein sequence ID" value="QHG89780.1"/>
    <property type="molecule type" value="Genomic_DNA"/>
</dbReference>
<dbReference type="EMBL" id="CP033512">
    <property type="protein sequence ID" value="QHG89519.1"/>
    <property type="molecule type" value="Genomic_DNA"/>
</dbReference>
<dbReference type="EMBL" id="CP033512">
    <property type="protein sequence ID" value="QHG90030.1"/>
    <property type="molecule type" value="Genomic_DNA"/>
</dbReference>
<dbReference type="InterPro" id="IPR012337">
    <property type="entry name" value="RNaseH-like_sf"/>
</dbReference>
<organism evidence="38 42">
    <name type="scientific">Malacoplasma iowae 695</name>
    <dbReference type="NCBI Taxonomy" id="1048830"/>
    <lineage>
        <taxon>Bacteria</taxon>
        <taxon>Bacillati</taxon>
        <taxon>Mycoplasmatota</taxon>
        <taxon>Mycoplasmoidales</taxon>
        <taxon>Mycoplasmoidaceae</taxon>
        <taxon>Malacoplasma</taxon>
    </lineage>
</organism>
<dbReference type="EMBL" id="CP033512">
    <property type="protein sequence ID" value="QHG89424.1"/>
    <property type="molecule type" value="Genomic_DNA"/>
</dbReference>
<evidence type="ECO:0000313" key="18">
    <source>
        <dbReference type="EMBL" id="QHG89519.1"/>
    </source>
</evidence>
<evidence type="ECO:0000313" key="35">
    <source>
        <dbReference type="EMBL" id="QHG90056.1"/>
    </source>
</evidence>
<dbReference type="EMBL" id="CP033512">
    <property type="protein sequence ID" value="QHG89838.1"/>
    <property type="molecule type" value="Genomic_DNA"/>
</dbReference>
<dbReference type="EMBL" id="CP033512">
    <property type="protein sequence ID" value="QHG89946.1"/>
    <property type="molecule type" value="Genomic_DNA"/>
</dbReference>
<dbReference type="EMBL" id="CP033512">
    <property type="protein sequence ID" value="QHG89934.1"/>
    <property type="molecule type" value="Genomic_DNA"/>
</dbReference>
<evidence type="ECO:0000313" key="41">
    <source>
        <dbReference type="EMBL" id="QHG90252.1"/>
    </source>
</evidence>
<evidence type="ECO:0000313" key="30">
    <source>
        <dbReference type="EMBL" id="QHG89946.1"/>
    </source>
</evidence>
<dbReference type="KEGG" id="miw:EER00_04940"/>
<sequence>MKTYKHLTKEERCLIYFLWNKEKYSMNKIAKILNKNKSTISRELKRNTSSTGIYYSSTAHKKYIRRKSNCHMFFMLKYKNFTDLFIQKFNPKSHGVEATIFWIKENYPLVKVPSARQVFRWINSKIWKIQRRDCLRRKYVKGKRRKIGIFSKIDGKYCIPYSLRPEKINNRKEFGHWEADLIVSKRQSGYYHLLTLVERKTRLAIIRKIKGKNARSMMAKMYTIIRDEKLPIKSITVDNGLEFQMMGITAKQFNFKVYYCQPYSSFQRGSNENINGIVRRWYKKGTDFSLVSEDKIKTLEWKVNNIPRKMFGYKTAYQMYQENI</sequence>
<dbReference type="KEGG" id="miw:EER00_02145"/>
<evidence type="ECO:0000313" key="9">
    <source>
        <dbReference type="EMBL" id="QHG89387.1"/>
    </source>
</evidence>
<dbReference type="EMBL" id="CP033512">
    <property type="protein sequence ID" value="QHG89369.1"/>
    <property type="molecule type" value="Genomic_DNA"/>
</dbReference>
<dbReference type="KEGG" id="miw:EER00_03955"/>
<dbReference type="KEGG" id="miw:EER00_02565"/>
<dbReference type="KEGG" id="miw:EER00_01155"/>
<evidence type="ECO:0000313" key="40">
    <source>
        <dbReference type="EMBL" id="QHG90213.1"/>
    </source>
</evidence>
<evidence type="ECO:0000313" key="39">
    <source>
        <dbReference type="EMBL" id="QHG90202.1"/>
    </source>
</evidence>
<protein>
    <submittedName>
        <fullName evidence="38">IS30 family transposase</fullName>
    </submittedName>
</protein>
<dbReference type="KEGG" id="miw:EER00_04720"/>
<evidence type="ECO:0000313" key="13">
    <source>
        <dbReference type="EMBL" id="QHG89480.1"/>
    </source>
</evidence>
<dbReference type="EMBL" id="CP033512">
    <property type="protein sequence ID" value="QHG89517.1"/>
    <property type="molecule type" value="Genomic_DNA"/>
</dbReference>
<evidence type="ECO:0000313" key="10">
    <source>
        <dbReference type="EMBL" id="QHG89396.1"/>
    </source>
</evidence>
<dbReference type="KEGG" id="miw:EER00_00090"/>
<dbReference type="InterPro" id="IPR001584">
    <property type="entry name" value="Integrase_cat-core"/>
</dbReference>
<dbReference type="KEGG" id="miw:EER00_00570"/>
<dbReference type="PANTHER" id="PTHR10948">
    <property type="entry name" value="TRANSPOSASE"/>
    <property type="match status" value="1"/>
</dbReference>
<evidence type="ECO:0000313" key="21">
    <source>
        <dbReference type="EMBL" id="QHG89569.1"/>
    </source>
</evidence>
<dbReference type="InterPro" id="IPR051917">
    <property type="entry name" value="Transposase-Integrase"/>
</dbReference>
<evidence type="ECO:0000313" key="42">
    <source>
        <dbReference type="Proteomes" id="UP000464283"/>
    </source>
</evidence>
<dbReference type="KEGG" id="miw:EER00_02390"/>
<dbReference type="EMBL" id="CP033512">
    <property type="protein sequence ID" value="QHG90252.1"/>
    <property type="molecule type" value="Genomic_DNA"/>
</dbReference>
<dbReference type="EMBL" id="CP033512">
    <property type="protein sequence ID" value="QHG90213.1"/>
    <property type="molecule type" value="Genomic_DNA"/>
</dbReference>
<evidence type="ECO:0000313" key="8">
    <source>
        <dbReference type="EMBL" id="QHG89376.1"/>
    </source>
</evidence>
<dbReference type="EMBL" id="CP033512">
    <property type="protein sequence ID" value="QHG90017.1"/>
    <property type="molecule type" value="Genomic_DNA"/>
</dbReference>
<dbReference type="KEGG" id="miw:EER00_03940"/>
<dbReference type="KEGG" id="miw:EER00_01210"/>
<dbReference type="InterPro" id="IPR036397">
    <property type="entry name" value="RNaseH_sf"/>
</dbReference>
<evidence type="ECO:0000313" key="33">
    <source>
        <dbReference type="EMBL" id="QHG90020.1"/>
    </source>
</evidence>
<evidence type="ECO:0000313" key="14">
    <source>
        <dbReference type="EMBL" id="QHG89483.1"/>
    </source>
</evidence>
<dbReference type="Pfam" id="PF00665">
    <property type="entry name" value="rve"/>
    <property type="match status" value="1"/>
</dbReference>
<evidence type="ECO:0000313" key="16">
    <source>
        <dbReference type="EMBL" id="QHG89512.1"/>
    </source>
</evidence>
<evidence type="ECO:0000313" key="31">
    <source>
        <dbReference type="EMBL" id="QHG89997.1"/>
    </source>
</evidence>
<evidence type="ECO:0000313" key="19">
    <source>
        <dbReference type="EMBL" id="QHG89539.1"/>
    </source>
</evidence>
<dbReference type="KEGG" id="miw:EER00_01185"/>
<evidence type="ECO:0000256" key="1">
    <source>
        <dbReference type="ARBA" id="ARBA00023172"/>
    </source>
</evidence>
<reference evidence="42" key="1">
    <citation type="submission" date="2018-11" db="EMBL/GenBank/DDBJ databases">
        <title>The first complete genome sequence of Mycoplasma iowae strain 695.</title>
        <authorList>
            <person name="Ghanem M."/>
            <person name="El-Gazzar M."/>
        </authorList>
    </citation>
    <scope>NUCLEOTIDE SEQUENCE [LARGE SCALE GENOMIC DNA]</scope>
    <source>
        <strain evidence="3 42">695</strain>
    </source>
</reference>
<dbReference type="EMBL" id="CP033512">
    <property type="protein sequence ID" value="QHG89348.1"/>
    <property type="molecule type" value="Genomic_DNA"/>
</dbReference>
<dbReference type="KEGG" id="miw:EER00_01025"/>
<name>A0A6P1LCN8_MALIO</name>
<dbReference type="KEGG" id="miw:EER00_00735"/>
<dbReference type="EMBL" id="CP033512">
    <property type="protein sequence ID" value="QHG89673.1"/>
    <property type="molecule type" value="Genomic_DNA"/>
</dbReference>
<dbReference type="EMBL" id="CP033512">
    <property type="protein sequence ID" value="QHG89764.1"/>
    <property type="molecule type" value="Genomic_DNA"/>
</dbReference>
<dbReference type="KEGG" id="miw:EER00_02675"/>
<evidence type="ECO:0000313" key="12">
    <source>
        <dbReference type="EMBL" id="QHG89424.1"/>
    </source>
</evidence>
<dbReference type="EMBL" id="CP033512">
    <property type="protein sequence ID" value="QHG89734.1"/>
    <property type="molecule type" value="Genomic_DNA"/>
</dbReference>
<evidence type="ECO:0000313" key="20">
    <source>
        <dbReference type="EMBL" id="QHG89550.1"/>
    </source>
</evidence>
<dbReference type="GO" id="GO:0005829">
    <property type="term" value="C:cytosol"/>
    <property type="evidence" value="ECO:0007669"/>
    <property type="project" value="TreeGrafter"/>
</dbReference>
<dbReference type="PANTHER" id="PTHR10948:SF23">
    <property type="entry name" value="TRANSPOSASE INSI FOR INSERTION SEQUENCE ELEMENT IS30A-RELATED"/>
    <property type="match status" value="1"/>
</dbReference>
<dbReference type="KEGG" id="miw:EER00_01320"/>
<dbReference type="AlphaFoldDB" id="A0A6P1LCN8"/>
<dbReference type="GeneID" id="96867149"/>
<dbReference type="KEGG" id="miw:EER00_04585"/>
<evidence type="ECO:0000313" key="7">
    <source>
        <dbReference type="EMBL" id="QHG89369.1"/>
    </source>
</evidence>
<dbReference type="KEGG" id="miw:EER00_01220"/>
<evidence type="ECO:0000313" key="27">
    <source>
        <dbReference type="EMBL" id="QHG89780.1"/>
    </source>
</evidence>
<evidence type="ECO:0000313" key="34">
    <source>
        <dbReference type="EMBL" id="QHG90030.1"/>
    </source>
</evidence>
<dbReference type="KEGG" id="miw:EER00_04760"/>
<dbReference type="EMBL" id="CP033512">
    <property type="protein sequence ID" value="QHG90166.1"/>
    <property type="molecule type" value="Genomic_DNA"/>
</dbReference>
<dbReference type="SUPFAM" id="SSF53098">
    <property type="entry name" value="Ribonuclease H-like"/>
    <property type="match status" value="1"/>
</dbReference>
<evidence type="ECO:0000313" key="36">
    <source>
        <dbReference type="EMBL" id="QHG90132.1"/>
    </source>
</evidence>
<dbReference type="KEGG" id="miw:EER00_04165"/>
<keyword evidence="1" id="KW-0233">DNA recombination</keyword>
<dbReference type="KEGG" id="miw:EER00_04010"/>
<dbReference type="GO" id="GO:0006310">
    <property type="term" value="P:DNA recombination"/>
    <property type="evidence" value="ECO:0007669"/>
    <property type="project" value="UniProtKB-KW"/>
</dbReference>
<evidence type="ECO:0000313" key="23">
    <source>
        <dbReference type="EMBL" id="QHG89678.1"/>
    </source>
</evidence>
<dbReference type="EMBL" id="CP033512">
    <property type="protein sequence ID" value="QHG90159.1"/>
    <property type="molecule type" value="Genomic_DNA"/>
</dbReference>
<dbReference type="KEGG" id="miw:EER00_05245"/>
<dbReference type="KEGG" id="miw:EER00_02070"/>
<evidence type="ECO:0000313" key="32">
    <source>
        <dbReference type="EMBL" id="QHG90017.1"/>
    </source>
</evidence>
<dbReference type="EMBL" id="CP033512">
    <property type="protein sequence ID" value="QHG89539.1"/>
    <property type="molecule type" value="Genomic_DNA"/>
</dbReference>
<dbReference type="RefSeq" id="WP_129692495.1">
    <property type="nucleotide sequence ID" value="NZ_CP033512.2"/>
</dbReference>
<dbReference type="GO" id="GO:0032196">
    <property type="term" value="P:transposition"/>
    <property type="evidence" value="ECO:0007669"/>
    <property type="project" value="TreeGrafter"/>
</dbReference>
<dbReference type="EMBL" id="CP033512">
    <property type="protein sequence ID" value="QHG89550.1"/>
    <property type="molecule type" value="Genomic_DNA"/>
</dbReference>
<dbReference type="EMBL" id="CP033512">
    <property type="protein sequence ID" value="QHG89352.1"/>
    <property type="molecule type" value="Genomic_DNA"/>
</dbReference>
<dbReference type="KEGG" id="miw:EER00_00525"/>
<feature type="domain" description="Integrase catalytic" evidence="2">
    <location>
        <begin position="161"/>
        <end position="324"/>
    </location>
</feature>
<reference evidence="38" key="2">
    <citation type="submission" date="2022-10" db="EMBL/GenBank/DDBJ databases">
        <title>The first complete genome sequence of Mycoplasma iowae strain 695.</title>
        <authorList>
            <person name="Ghanem M."/>
            <person name="El-Gazzar M."/>
        </authorList>
    </citation>
    <scope>NUCLEOTIDE SEQUENCE</scope>
    <source>
        <strain evidence="38 42">695</strain>
    </source>
</reference>
<dbReference type="KEGG" id="miw:EER00_00425"/>
<dbReference type="EMBL" id="CP033512">
    <property type="protein sequence ID" value="QHG89569.1"/>
    <property type="molecule type" value="Genomic_DNA"/>
</dbReference>
<dbReference type="EMBL" id="CP033512">
    <property type="protein sequence ID" value="QHG89376.1"/>
    <property type="molecule type" value="Genomic_DNA"/>
</dbReference>
<evidence type="ECO:0000313" key="25">
    <source>
        <dbReference type="EMBL" id="QHG89734.1"/>
    </source>
</evidence>
<dbReference type="EMBL" id="CP033512">
    <property type="protein sequence ID" value="QHG89480.1"/>
    <property type="molecule type" value="Genomic_DNA"/>
</dbReference>
<evidence type="ECO:0000313" key="26">
    <source>
        <dbReference type="EMBL" id="QHG89764.1"/>
    </source>
</evidence>
<dbReference type="EMBL" id="CP033512">
    <property type="protein sequence ID" value="QHG89691.1"/>
    <property type="molecule type" value="Genomic_DNA"/>
</dbReference>
<dbReference type="GO" id="GO:0003676">
    <property type="term" value="F:nucleic acid binding"/>
    <property type="evidence" value="ECO:0007669"/>
    <property type="project" value="InterPro"/>
</dbReference>
<evidence type="ECO:0000313" key="29">
    <source>
        <dbReference type="EMBL" id="QHG89934.1"/>
    </source>
</evidence>
<dbReference type="InterPro" id="IPR036390">
    <property type="entry name" value="WH_DNA-bd_sf"/>
</dbReference>
<dbReference type="Proteomes" id="UP000464283">
    <property type="component" value="Chromosome"/>
</dbReference>
<dbReference type="EMBL" id="CP033512">
    <property type="protein sequence ID" value="QHG90020.1"/>
    <property type="molecule type" value="Genomic_DNA"/>
</dbReference>
<evidence type="ECO:0000313" key="6">
    <source>
        <dbReference type="EMBL" id="QHG89352.1"/>
    </source>
</evidence>
<accession>A0A6P1LCN8</accession>
<evidence type="ECO:0000259" key="2">
    <source>
        <dbReference type="PROSITE" id="PS50994"/>
    </source>
</evidence>
<dbReference type="PROSITE" id="PS50994">
    <property type="entry name" value="INTEGRASE"/>
    <property type="match status" value="1"/>
</dbReference>
<dbReference type="KEGG" id="miw:EER00_01475"/>
<dbReference type="KEGG" id="miw:EER00_00165"/>
<dbReference type="EMBL" id="CP033512">
    <property type="protein sequence ID" value="QHG89997.1"/>
    <property type="molecule type" value="Genomic_DNA"/>
</dbReference>
<gene>
    <name evidence="3" type="ORF">EER00_00090</name>
    <name evidence="4" type="ORF">EER00_00165</name>
    <name evidence="5" type="ORF">EER00_00305</name>
    <name evidence="6" type="ORF">EER00_00325</name>
    <name evidence="7" type="ORF">EER00_00425</name>
    <name evidence="8" type="ORF">EER00_00460</name>
    <name evidence="9" type="ORF">EER00_00525</name>
    <name evidence="10" type="ORF">EER00_00570</name>
    <name evidence="11" type="ORF">EER00_00580</name>
    <name evidence="12" type="ORF">EER00_00735</name>
    <name evidence="13" type="ORF">EER00_01025</name>
    <name evidence="14" type="ORF">EER00_01040</name>
    <name evidence="15" type="ORF">EER00_01155</name>
    <name evidence="16" type="ORF">EER00_01185</name>
    <name evidence="17" type="ORF">EER00_01210</name>
    <name evidence="18" type="ORF">EER00_01220</name>
    <name evidence="19" type="ORF">EER00_01320</name>
    <name evidence="20" type="ORF">EER00_01375</name>
    <name evidence="21" type="ORF">EER00_01475</name>
    <name evidence="22" type="ORF">EER00_02045</name>
    <name evidence="23" type="ORF">EER00_02070</name>
    <name evidence="24" type="ORF">EER00_02145</name>
    <name evidence="25" type="ORF">EER00_02390</name>
    <name evidence="26" type="ORF">EER00_02565</name>
    <name evidence="27" type="ORF">EER00_02675</name>
    <name evidence="28" type="ORF">EER00_03005</name>
    <name evidence="29" type="ORF">EER00_03510</name>
    <name evidence="30" type="ORF">EER00_03570</name>
    <name evidence="31" type="ORF">EER00_03825</name>
    <name evidence="32" type="ORF">EER00_03940</name>
    <name evidence="33" type="ORF">EER00_03955</name>
    <name evidence="34" type="ORF">EER00_04010</name>
    <name evidence="35" type="ORF">EER00_04165</name>
    <name evidence="36" type="ORF">EER00_04585</name>
    <name evidence="37" type="ORF">EER00_04720</name>
    <name evidence="38" type="ORF">EER00_04760</name>
    <name evidence="39" type="ORF">EER00_04940</name>
    <name evidence="40" type="ORF">EER00_05000</name>
    <name evidence="41" type="ORF">EER00_05245</name>
</gene>
<dbReference type="EMBL" id="CP033512">
    <property type="protein sequence ID" value="QHG89506.1"/>
    <property type="molecule type" value="Genomic_DNA"/>
</dbReference>
<dbReference type="Pfam" id="PF13936">
    <property type="entry name" value="HTH_38"/>
    <property type="match status" value="1"/>
</dbReference>
<dbReference type="KEGG" id="miw:EER00_03825"/>
<dbReference type="EMBL" id="CP033512">
    <property type="protein sequence ID" value="QHG89512.1"/>
    <property type="molecule type" value="Genomic_DNA"/>
</dbReference>
<dbReference type="Gene3D" id="3.30.420.10">
    <property type="entry name" value="Ribonuclease H-like superfamily/Ribonuclease H"/>
    <property type="match status" value="1"/>
</dbReference>
<evidence type="ECO:0000313" key="28">
    <source>
        <dbReference type="EMBL" id="QHG89838.1"/>
    </source>
</evidence>
<dbReference type="EMBL" id="CP033512">
    <property type="protein sequence ID" value="QHG89398.1"/>
    <property type="molecule type" value="Genomic_DNA"/>
</dbReference>
<dbReference type="InterPro" id="IPR053392">
    <property type="entry name" value="Transposase_IS30-like"/>
</dbReference>
<dbReference type="KEGG" id="miw:EER00_00305"/>
<dbReference type="KEGG" id="miw:EER00_00580"/>